<evidence type="ECO:0000256" key="1">
    <source>
        <dbReference type="SAM" id="SignalP"/>
    </source>
</evidence>
<feature type="chain" id="PRO_5014960522" evidence="1">
    <location>
        <begin position="28"/>
        <end position="107"/>
    </location>
</feature>
<evidence type="ECO:0000313" key="2">
    <source>
        <dbReference type="EMBL" id="MBW47730.1"/>
    </source>
</evidence>
<feature type="signal peptide" evidence="1">
    <location>
        <begin position="1"/>
        <end position="27"/>
    </location>
</feature>
<keyword evidence="1" id="KW-0732">Signal</keyword>
<sequence length="107" mass="12804">MVWWWWWWWSWWSRHGWWWSRGPRCQAGDLPVDATDLTQLVLLKHLQWDLGRGRSRPPLRSPLRQQPLQHLVHLVRLARVQPERLAVHAARSRQLDAKTGAGHLLSL</sequence>
<organism evidence="2">
    <name type="scientific">Anopheles triannulatus</name>
    <dbReference type="NCBI Taxonomy" id="58253"/>
    <lineage>
        <taxon>Eukaryota</taxon>
        <taxon>Metazoa</taxon>
        <taxon>Ecdysozoa</taxon>
        <taxon>Arthropoda</taxon>
        <taxon>Hexapoda</taxon>
        <taxon>Insecta</taxon>
        <taxon>Pterygota</taxon>
        <taxon>Neoptera</taxon>
        <taxon>Endopterygota</taxon>
        <taxon>Diptera</taxon>
        <taxon>Nematocera</taxon>
        <taxon>Culicoidea</taxon>
        <taxon>Culicidae</taxon>
        <taxon>Anophelinae</taxon>
        <taxon>Anopheles</taxon>
    </lineage>
</organism>
<name>A0A2M4B3Y6_9DIPT</name>
<dbReference type="EMBL" id="GGFK01014409">
    <property type="protein sequence ID" value="MBW47730.1"/>
    <property type="molecule type" value="Transcribed_RNA"/>
</dbReference>
<dbReference type="AlphaFoldDB" id="A0A2M4B3Y6"/>
<proteinExistence type="predicted"/>
<accession>A0A2M4B3Y6</accession>
<reference evidence="2" key="1">
    <citation type="submission" date="2018-01" db="EMBL/GenBank/DDBJ databases">
        <title>An insight into the sialome of Amazonian anophelines.</title>
        <authorList>
            <person name="Ribeiro J.M."/>
            <person name="Scarpassa V."/>
            <person name="Calvo E."/>
        </authorList>
    </citation>
    <scope>NUCLEOTIDE SEQUENCE</scope>
    <source>
        <tissue evidence="2">Salivary glands</tissue>
    </source>
</reference>
<protein>
    <submittedName>
        <fullName evidence="2">Putative secreted protein</fullName>
    </submittedName>
</protein>